<evidence type="ECO:0000313" key="20">
    <source>
        <dbReference type="EMBL" id="RFU25392.1"/>
    </source>
</evidence>
<feature type="region of interest" description="Disordered" evidence="17">
    <location>
        <begin position="841"/>
        <end position="862"/>
    </location>
</feature>
<evidence type="ECO:0000259" key="19">
    <source>
        <dbReference type="PROSITE" id="PS51166"/>
    </source>
</evidence>
<keyword evidence="7" id="KW-0378">Hydrolase</keyword>
<evidence type="ECO:0000256" key="4">
    <source>
        <dbReference type="ARBA" id="ARBA00012593"/>
    </source>
</evidence>
<dbReference type="Gene3D" id="2.60.40.10">
    <property type="entry name" value="Immunoglobulins"/>
    <property type="match status" value="1"/>
</dbReference>
<evidence type="ECO:0000256" key="14">
    <source>
        <dbReference type="ARBA" id="ARBA00023326"/>
    </source>
</evidence>
<comment type="catalytic activity">
    <reaction evidence="1">
        <text>Hydrolysis of terminal (1-&gt;4)-linked alpha-D-glucose residues successively from non-reducing ends of the chains with release of beta-D-glucose.</text>
        <dbReference type="EC" id="3.2.1.3"/>
    </reaction>
</comment>
<dbReference type="PANTHER" id="PTHR31715:SF0">
    <property type="entry name" value="UREASE ACCESSORY PROTEIN G"/>
    <property type="match status" value="1"/>
</dbReference>
<dbReference type="GO" id="GO:0005525">
    <property type="term" value="F:GTP binding"/>
    <property type="evidence" value="ECO:0007669"/>
    <property type="project" value="UniProtKB-KW"/>
</dbReference>
<keyword evidence="5 18" id="KW-0732">Signal</keyword>
<feature type="non-terminal residue" evidence="20">
    <location>
        <position position="1"/>
    </location>
</feature>
<evidence type="ECO:0000256" key="13">
    <source>
        <dbReference type="ARBA" id="ARBA00023295"/>
    </source>
</evidence>
<evidence type="ECO:0000256" key="12">
    <source>
        <dbReference type="ARBA" id="ARBA00023277"/>
    </source>
</evidence>
<keyword evidence="11" id="KW-0143">Chaperone</keyword>
<dbReference type="InterPro" id="IPR003495">
    <property type="entry name" value="CobW/HypB/UreG_nucleotide-bd"/>
</dbReference>
<dbReference type="PROSITE" id="PS51166">
    <property type="entry name" value="CBM20"/>
    <property type="match status" value="1"/>
</dbReference>
<dbReference type="HAMAP" id="MF_01389">
    <property type="entry name" value="UreG"/>
    <property type="match status" value="1"/>
</dbReference>
<dbReference type="Pfam" id="PF02492">
    <property type="entry name" value="cobW"/>
    <property type="match status" value="1"/>
</dbReference>
<keyword evidence="8" id="KW-0996">Nickel insertion</keyword>
<evidence type="ECO:0000313" key="21">
    <source>
        <dbReference type="Proteomes" id="UP000258309"/>
    </source>
</evidence>
<evidence type="ECO:0000256" key="2">
    <source>
        <dbReference type="ARBA" id="ARBA00005732"/>
    </source>
</evidence>
<dbReference type="EMBL" id="NCSJ02000336">
    <property type="protein sequence ID" value="RFU25392.1"/>
    <property type="molecule type" value="Genomic_DNA"/>
</dbReference>
<dbReference type="SUPFAM" id="SSF48208">
    <property type="entry name" value="Six-hairpin glycosidases"/>
    <property type="match status" value="1"/>
</dbReference>
<dbReference type="Pfam" id="PF00723">
    <property type="entry name" value="Glyco_hydro_15"/>
    <property type="match status" value="1"/>
</dbReference>
<feature type="chain" id="PRO_5017805846" description="glucan 1,4-alpha-glucosidase" evidence="18">
    <location>
        <begin position="22"/>
        <end position="862"/>
    </location>
</feature>
<dbReference type="GO" id="GO:0043419">
    <property type="term" value="P:urea catabolic process"/>
    <property type="evidence" value="ECO:0007669"/>
    <property type="project" value="InterPro"/>
</dbReference>
<dbReference type="EC" id="3.2.1.3" evidence="4"/>
<dbReference type="GO" id="GO:0016151">
    <property type="term" value="F:nickel cation binding"/>
    <property type="evidence" value="ECO:0007669"/>
    <property type="project" value="InterPro"/>
</dbReference>
<feature type="signal peptide" evidence="18">
    <location>
        <begin position="1"/>
        <end position="21"/>
    </location>
</feature>
<dbReference type="InterPro" id="IPR008928">
    <property type="entry name" value="6-hairpin_glycosidase_sf"/>
</dbReference>
<dbReference type="InterPro" id="IPR012341">
    <property type="entry name" value="6hp_glycosidase-like_sf"/>
</dbReference>
<dbReference type="Proteomes" id="UP000258309">
    <property type="component" value="Unassembled WGS sequence"/>
</dbReference>
<dbReference type="PROSITE" id="PS00820">
    <property type="entry name" value="GLUCOAMYLASE"/>
    <property type="match status" value="1"/>
</dbReference>
<dbReference type="FunFam" id="1.50.10.10:FF:000018">
    <property type="entry name" value="Glucoamylase"/>
    <property type="match status" value="1"/>
</dbReference>
<dbReference type="PRINTS" id="PR00736">
    <property type="entry name" value="GLHYDRLASE15"/>
</dbReference>
<keyword evidence="6" id="KW-0547">Nucleotide-binding</keyword>
<dbReference type="InterPro" id="IPR013784">
    <property type="entry name" value="Carb-bd-like_fold"/>
</dbReference>
<dbReference type="Gene3D" id="1.50.10.10">
    <property type="match status" value="1"/>
</dbReference>
<dbReference type="GO" id="GO:2001070">
    <property type="term" value="F:starch binding"/>
    <property type="evidence" value="ECO:0007669"/>
    <property type="project" value="InterPro"/>
</dbReference>
<accession>A0A3E2GWL2</accession>
<dbReference type="GO" id="GO:0003924">
    <property type="term" value="F:GTPase activity"/>
    <property type="evidence" value="ECO:0007669"/>
    <property type="project" value="InterPro"/>
</dbReference>
<evidence type="ECO:0000256" key="17">
    <source>
        <dbReference type="SAM" id="MobiDB-lite"/>
    </source>
</evidence>
<dbReference type="OrthoDB" id="6123450at2759"/>
<dbReference type="CDD" id="cd05811">
    <property type="entry name" value="CBM20_glucoamylase"/>
    <property type="match status" value="1"/>
</dbReference>
<name>A0A3E2GWL2_SCYLI</name>
<comment type="caution">
    <text evidence="20">The sequence shown here is derived from an EMBL/GenBank/DDBJ whole genome shotgun (WGS) entry which is preliminary data.</text>
</comment>
<evidence type="ECO:0000256" key="9">
    <source>
        <dbReference type="ARBA" id="ARBA00023134"/>
    </source>
</evidence>
<keyword evidence="14" id="KW-0624">Polysaccharide degradation</keyword>
<keyword evidence="10" id="KW-0325">Glycoprotein</keyword>
<dbReference type="InterPro" id="IPR004400">
    <property type="entry name" value="UreG"/>
</dbReference>
<comment type="similarity">
    <text evidence="3">Belongs to the glycosyl hydrolase 15 family.</text>
</comment>
<keyword evidence="12" id="KW-0119">Carbohydrate metabolism</keyword>
<dbReference type="CDD" id="cd05540">
    <property type="entry name" value="UreG"/>
    <property type="match status" value="1"/>
</dbReference>
<feature type="region of interest" description="Disordered" evidence="17">
    <location>
        <begin position="507"/>
        <end position="539"/>
    </location>
</feature>
<dbReference type="NCBIfam" id="TIGR00101">
    <property type="entry name" value="ureG"/>
    <property type="match status" value="1"/>
</dbReference>
<dbReference type="STRING" id="5539.A0A3E2GWL2"/>
<evidence type="ECO:0000256" key="5">
    <source>
        <dbReference type="ARBA" id="ARBA00022729"/>
    </source>
</evidence>
<keyword evidence="21" id="KW-1185">Reference proteome</keyword>
<dbReference type="InterPro" id="IPR027417">
    <property type="entry name" value="P-loop_NTPase"/>
</dbReference>
<dbReference type="InterPro" id="IPR002044">
    <property type="entry name" value="CBM20"/>
</dbReference>
<evidence type="ECO:0000256" key="3">
    <source>
        <dbReference type="ARBA" id="ARBA00006188"/>
    </source>
</evidence>
<comment type="similarity">
    <text evidence="2">Belongs to the SIMIBI class G3E GTPase family. UreG subfamily.</text>
</comment>
<evidence type="ECO:0000256" key="6">
    <source>
        <dbReference type="ARBA" id="ARBA00022741"/>
    </source>
</evidence>
<evidence type="ECO:0000256" key="8">
    <source>
        <dbReference type="ARBA" id="ARBA00022988"/>
    </source>
</evidence>
<evidence type="ECO:0000256" key="18">
    <source>
        <dbReference type="SAM" id="SignalP"/>
    </source>
</evidence>
<dbReference type="InterPro" id="IPR046966">
    <property type="entry name" value="Glucoamylase_active_site"/>
</dbReference>
<dbReference type="FunFam" id="2.60.40.10:FF:000552">
    <property type="entry name" value="Related to glucoamylase"/>
    <property type="match status" value="1"/>
</dbReference>
<evidence type="ECO:0000256" key="15">
    <source>
        <dbReference type="ARBA" id="ARBA00033442"/>
    </source>
</evidence>
<organism evidence="20 21">
    <name type="scientific">Scytalidium lignicola</name>
    <name type="common">Hyphomycete</name>
    <dbReference type="NCBI Taxonomy" id="5539"/>
    <lineage>
        <taxon>Eukaryota</taxon>
        <taxon>Fungi</taxon>
        <taxon>Dikarya</taxon>
        <taxon>Ascomycota</taxon>
        <taxon>Pezizomycotina</taxon>
        <taxon>Leotiomycetes</taxon>
        <taxon>Leotiomycetes incertae sedis</taxon>
        <taxon>Scytalidium</taxon>
    </lineage>
</organism>
<keyword evidence="13" id="KW-0326">Glycosidase</keyword>
<feature type="domain" description="CBM20" evidence="19">
    <location>
        <begin position="545"/>
        <end position="652"/>
    </location>
</feature>
<evidence type="ECO:0000256" key="10">
    <source>
        <dbReference type="ARBA" id="ARBA00023180"/>
    </source>
</evidence>
<dbReference type="OMA" id="YAAVYQW"/>
<sequence>MHHSLASIALAGSLVLQAVFALPEPSPVIKQREAEILKRSVDSFIATESPIALADLLCNIGSQGACVAGASSGVVVASPDKTNPNYFYTWTRDSALTFKCIVDTFINSYSPSLQQEIENYISAQAYLQTVSNPSGGLPSGGLGEPKFNVDLSAFTGAWGRPQRDGPALRATALITYSKWLINNGYSSTASSIIWPIIQNDLSYVAQYWNQTGFDLWEEVQGSSFFTVAAQHRALVEGSALASQLGNSCSYCDSQAPQILCFLQSFWDSSQGFILSNINENNGRSNKDANALLGAIAQFDPSAACDATTFQPCSDRVLASHKVITDSFRSIYSINSGIAEGVAVAVGRYPEDSYQGGNPWYLNTLAAAEVLYDALYTWNKQGSITVTSISLPFFRDFLSSVTAGTYASSTSTYSTLYNAISTYADGYINVVATYAQSNGSLSEQFSRSNGQPLSAYDLTWSYAAFLTAIARRAKIVPYSWGEPSASSVPSICSATSAIGTYSTATNTAWPGSQTPTGSRTTTGGTSPTSSSSSTSISRSTSTTTSCTLATSVAVTFDELVTTTFGETIKIAGSVSQLGNWDTNNAITLSANQYTSSNPLWDGTVTFQAGEVIQYKYINVASDGAVTWEADPNHTYTVPATCATAVTVQDSWQPVGSGKTALMLALCLALREKYSVAAVTNDIFTREDAEFLTKHKALPANRIRAIETGGCPHAAVREDISTNLAALEDLQREFKTDILLIESGGDNLAANYSRELADYIIYVIDVSGGDKIPRKGGPGITQSDLLVVNKTDLAEAVGADLDVMDRDARKMREGGPTVFAQVKKGVGMDHIVGLIKSAWKGSGAETVSKERGGPKPTDGLEELK</sequence>
<dbReference type="AlphaFoldDB" id="A0A3E2GWL2"/>
<keyword evidence="9" id="KW-0342">GTP-binding</keyword>
<dbReference type="Gene3D" id="3.40.50.300">
    <property type="entry name" value="P-loop containing nucleotide triphosphate hydrolases"/>
    <property type="match status" value="1"/>
</dbReference>
<dbReference type="InterPro" id="IPR034836">
    <property type="entry name" value="CBM20_glucoamylase"/>
</dbReference>
<feature type="compositionally biased region" description="Low complexity" evidence="17">
    <location>
        <begin position="510"/>
        <end position="539"/>
    </location>
</feature>
<dbReference type="PANTHER" id="PTHR31715">
    <property type="entry name" value="UREASE ACCESSORY PROTEIN G"/>
    <property type="match status" value="1"/>
</dbReference>
<dbReference type="InterPro" id="IPR011613">
    <property type="entry name" value="GH15-like"/>
</dbReference>
<dbReference type="GO" id="GO:0004339">
    <property type="term" value="F:glucan 1,4-alpha-glucosidase activity"/>
    <property type="evidence" value="ECO:0007669"/>
    <property type="project" value="UniProtKB-EC"/>
</dbReference>
<proteinExistence type="inferred from homology"/>
<reference evidence="20 21" key="1">
    <citation type="submission" date="2018-05" db="EMBL/GenBank/DDBJ databases">
        <title>Draft genome sequence of Scytalidium lignicola DSM 105466, a ubiquitous saprotrophic fungus.</title>
        <authorList>
            <person name="Buettner E."/>
            <person name="Gebauer A.M."/>
            <person name="Hofrichter M."/>
            <person name="Liers C."/>
            <person name="Kellner H."/>
        </authorList>
    </citation>
    <scope>NUCLEOTIDE SEQUENCE [LARGE SCALE GENOMIC DNA]</scope>
    <source>
        <strain evidence="20 21">DSM 105466</strain>
    </source>
</reference>
<evidence type="ECO:0000256" key="7">
    <source>
        <dbReference type="ARBA" id="ARBA00022801"/>
    </source>
</evidence>
<dbReference type="SMART" id="SM01065">
    <property type="entry name" value="CBM_2"/>
    <property type="match status" value="1"/>
</dbReference>
<evidence type="ECO:0000256" key="16">
    <source>
        <dbReference type="ARBA" id="ARBA00033473"/>
    </source>
</evidence>
<dbReference type="FunFam" id="3.40.50.300:FF:000208">
    <property type="entry name" value="Urease accessory protein UreG"/>
    <property type="match status" value="1"/>
</dbReference>
<dbReference type="SUPFAM" id="SSF49452">
    <property type="entry name" value="Starch-binding domain-like"/>
    <property type="match status" value="1"/>
</dbReference>
<gene>
    <name evidence="20" type="ORF">B7463_g10936</name>
</gene>
<dbReference type="InterPro" id="IPR013783">
    <property type="entry name" value="Ig-like_fold"/>
</dbReference>
<evidence type="ECO:0000256" key="1">
    <source>
        <dbReference type="ARBA" id="ARBA00001863"/>
    </source>
</evidence>
<dbReference type="SUPFAM" id="SSF52540">
    <property type="entry name" value="P-loop containing nucleoside triphosphate hydrolases"/>
    <property type="match status" value="1"/>
</dbReference>
<feature type="non-terminal residue" evidence="20">
    <location>
        <position position="862"/>
    </location>
</feature>
<evidence type="ECO:0000256" key="11">
    <source>
        <dbReference type="ARBA" id="ARBA00023186"/>
    </source>
</evidence>
<dbReference type="Pfam" id="PF00686">
    <property type="entry name" value="CBM_20"/>
    <property type="match status" value="1"/>
</dbReference>
<protein>
    <recommendedName>
        <fullName evidence="4">glucan 1,4-alpha-glucosidase</fullName>
        <ecNumber evidence="4">3.2.1.3</ecNumber>
    </recommendedName>
    <alternativeName>
        <fullName evidence="16">1,4-alpha-D-glucan glucohydrolase</fullName>
    </alternativeName>
    <alternativeName>
        <fullName evidence="15">Glucan 1,4-alpha-glucosidase</fullName>
    </alternativeName>
</protein>
<dbReference type="GO" id="GO:0000272">
    <property type="term" value="P:polysaccharide catabolic process"/>
    <property type="evidence" value="ECO:0007669"/>
    <property type="project" value="UniProtKB-KW"/>
</dbReference>
<dbReference type="InterPro" id="IPR000165">
    <property type="entry name" value="Glucoamylase"/>
</dbReference>